<reference evidence="2 3" key="1">
    <citation type="submission" date="2022-10" db="EMBL/GenBank/DDBJ databases">
        <title>Draft genome sequence of Streptomyces sp. YSPA8.</title>
        <authorList>
            <person name="Moriuchi R."/>
            <person name="Dohra H."/>
            <person name="Yamamura H."/>
            <person name="Kodani S."/>
        </authorList>
    </citation>
    <scope>NUCLEOTIDE SEQUENCE [LARGE SCALE GENOMIC DNA]</scope>
    <source>
        <strain evidence="2 3">YSPA8</strain>
    </source>
</reference>
<gene>
    <name evidence="2" type="ORF">SYYSPA8_21320</name>
</gene>
<dbReference type="Proteomes" id="UP001291653">
    <property type="component" value="Unassembled WGS sequence"/>
</dbReference>
<comment type="caution">
    <text evidence="2">The sequence shown here is derived from an EMBL/GenBank/DDBJ whole genome shotgun (WGS) entry which is preliminary data.</text>
</comment>
<keyword evidence="3" id="KW-1185">Reference proteome</keyword>
<evidence type="ECO:0000256" key="1">
    <source>
        <dbReference type="SAM" id="MobiDB-lite"/>
    </source>
</evidence>
<evidence type="ECO:0000313" key="2">
    <source>
        <dbReference type="EMBL" id="GLF96883.1"/>
    </source>
</evidence>
<name>A0ABQ5P2Q2_9ACTN</name>
<dbReference type="EMBL" id="BSBI01000009">
    <property type="protein sequence ID" value="GLF96883.1"/>
    <property type="molecule type" value="Genomic_DNA"/>
</dbReference>
<sequence length="37" mass="4038">MDTSSYPTDDAQGWTVTTSPVDANHDPRTVTVRVVCD</sequence>
<protein>
    <submittedName>
        <fullName evidence="2">Uncharacterized protein</fullName>
    </submittedName>
</protein>
<feature type="region of interest" description="Disordered" evidence="1">
    <location>
        <begin position="1"/>
        <end position="22"/>
    </location>
</feature>
<evidence type="ECO:0000313" key="3">
    <source>
        <dbReference type="Proteomes" id="UP001291653"/>
    </source>
</evidence>
<organism evidence="2 3">
    <name type="scientific">Streptomyces yaizuensis</name>
    <dbReference type="NCBI Taxonomy" id="2989713"/>
    <lineage>
        <taxon>Bacteria</taxon>
        <taxon>Bacillati</taxon>
        <taxon>Actinomycetota</taxon>
        <taxon>Actinomycetes</taxon>
        <taxon>Kitasatosporales</taxon>
        <taxon>Streptomycetaceae</taxon>
        <taxon>Streptomyces</taxon>
    </lineage>
</organism>
<accession>A0ABQ5P2Q2</accession>
<proteinExistence type="predicted"/>